<dbReference type="AlphaFoldDB" id="A0A2J6QGJ9"/>
<sequence>MPPPPVTPSPHRFVIKKERKVRQTPLAQEHTPGPSTQFKSTPRFTFPSTPRPTASQSLSRATPSAARYLTPASKTPKDRDVIESFSDNDVQDSIETEDQNVDQEFLSADEEDEYKIDERALKRRRISSSLEPEDEEGQEKDEELPPHPPDTQDSVSSSLPILSSPIAPRPFISTAAPRFITSTPAPPAIPQPSTAKATFLKPHRFRPTDPSESAQGAADPLPEQFSPHRKGQNYVHGGLAAEVRDWLVNIESSIPAREVGRRGDEWLVRVLVDEFSGGGAESQARMTTIRGRQVHSMSGEGEMVDTAGKVRVMLAGEGQSTGLQKGSKVEVGKTIGIKGPVWEVVIEGEKWGVGIDWKVLT</sequence>
<organism evidence="2 3">
    <name type="scientific">Hyaloscypha hepaticicola</name>
    <dbReference type="NCBI Taxonomy" id="2082293"/>
    <lineage>
        <taxon>Eukaryota</taxon>
        <taxon>Fungi</taxon>
        <taxon>Dikarya</taxon>
        <taxon>Ascomycota</taxon>
        <taxon>Pezizomycotina</taxon>
        <taxon>Leotiomycetes</taxon>
        <taxon>Helotiales</taxon>
        <taxon>Hyaloscyphaceae</taxon>
        <taxon>Hyaloscypha</taxon>
    </lineage>
</organism>
<evidence type="ECO:0000256" key="1">
    <source>
        <dbReference type="SAM" id="MobiDB-lite"/>
    </source>
</evidence>
<protein>
    <submittedName>
        <fullName evidence="2">Uncharacterized protein</fullName>
    </submittedName>
</protein>
<gene>
    <name evidence="2" type="ORF">NA56DRAFT_668586</name>
</gene>
<dbReference type="Proteomes" id="UP000235672">
    <property type="component" value="Unassembled WGS sequence"/>
</dbReference>
<keyword evidence="3" id="KW-1185">Reference proteome</keyword>
<name>A0A2J6QGJ9_9HELO</name>
<reference evidence="2 3" key="1">
    <citation type="submission" date="2016-05" db="EMBL/GenBank/DDBJ databases">
        <title>A degradative enzymes factory behind the ericoid mycorrhizal symbiosis.</title>
        <authorList>
            <consortium name="DOE Joint Genome Institute"/>
            <person name="Martino E."/>
            <person name="Morin E."/>
            <person name="Grelet G."/>
            <person name="Kuo A."/>
            <person name="Kohler A."/>
            <person name="Daghino S."/>
            <person name="Barry K."/>
            <person name="Choi C."/>
            <person name="Cichocki N."/>
            <person name="Clum A."/>
            <person name="Copeland A."/>
            <person name="Hainaut M."/>
            <person name="Haridas S."/>
            <person name="Labutti K."/>
            <person name="Lindquist E."/>
            <person name="Lipzen A."/>
            <person name="Khouja H.-R."/>
            <person name="Murat C."/>
            <person name="Ohm R."/>
            <person name="Olson A."/>
            <person name="Spatafora J."/>
            <person name="Veneault-Fourrey C."/>
            <person name="Henrissat B."/>
            <person name="Grigoriev I."/>
            <person name="Martin F."/>
            <person name="Perotto S."/>
        </authorList>
    </citation>
    <scope>NUCLEOTIDE SEQUENCE [LARGE SCALE GENOMIC DNA]</scope>
    <source>
        <strain evidence="2 3">UAMH 7357</strain>
    </source>
</reference>
<feature type="compositionally biased region" description="Acidic residues" evidence="1">
    <location>
        <begin position="89"/>
        <end position="115"/>
    </location>
</feature>
<feature type="compositionally biased region" description="Basic residues" evidence="1">
    <location>
        <begin position="13"/>
        <end position="22"/>
    </location>
</feature>
<dbReference type="OrthoDB" id="5389296at2759"/>
<dbReference type="EMBL" id="KZ613470">
    <property type="protein sequence ID" value="PMD25380.1"/>
    <property type="molecule type" value="Genomic_DNA"/>
</dbReference>
<evidence type="ECO:0000313" key="3">
    <source>
        <dbReference type="Proteomes" id="UP000235672"/>
    </source>
</evidence>
<proteinExistence type="predicted"/>
<dbReference type="STRING" id="1745343.A0A2J6QGJ9"/>
<accession>A0A2J6QGJ9</accession>
<evidence type="ECO:0000313" key="2">
    <source>
        <dbReference type="EMBL" id="PMD25380.1"/>
    </source>
</evidence>
<feature type="compositionally biased region" description="Acidic residues" evidence="1">
    <location>
        <begin position="131"/>
        <end position="142"/>
    </location>
</feature>
<feature type="region of interest" description="Disordered" evidence="1">
    <location>
        <begin position="1"/>
        <end position="163"/>
    </location>
</feature>
<feature type="compositionally biased region" description="Low complexity" evidence="1">
    <location>
        <begin position="40"/>
        <end position="53"/>
    </location>
</feature>